<dbReference type="PANTHER" id="PTHR33179">
    <property type="entry name" value="VQ MOTIF-CONTAINING PROTEIN"/>
    <property type="match status" value="1"/>
</dbReference>
<keyword evidence="2" id="KW-1185">Reference proteome</keyword>
<accession>A0AAV5FYJ7</accession>
<protein>
    <submittedName>
        <fullName evidence="1">Uncharacterized protein</fullName>
    </submittedName>
</protein>
<dbReference type="EMBL" id="BQKI01000199">
    <property type="protein sequence ID" value="GJN40749.1"/>
    <property type="molecule type" value="Genomic_DNA"/>
</dbReference>
<evidence type="ECO:0000313" key="1">
    <source>
        <dbReference type="EMBL" id="GJN40749.1"/>
    </source>
</evidence>
<gene>
    <name evidence="1" type="primary">gn00047</name>
    <name evidence="1" type="ORF">PR202_gn00047</name>
</gene>
<organism evidence="1 2">
    <name type="scientific">Eleusine coracana subsp. coracana</name>
    <dbReference type="NCBI Taxonomy" id="191504"/>
    <lineage>
        <taxon>Eukaryota</taxon>
        <taxon>Viridiplantae</taxon>
        <taxon>Streptophyta</taxon>
        <taxon>Embryophyta</taxon>
        <taxon>Tracheophyta</taxon>
        <taxon>Spermatophyta</taxon>
        <taxon>Magnoliopsida</taxon>
        <taxon>Liliopsida</taxon>
        <taxon>Poales</taxon>
        <taxon>Poaceae</taxon>
        <taxon>PACMAD clade</taxon>
        <taxon>Chloridoideae</taxon>
        <taxon>Cynodonteae</taxon>
        <taxon>Eleusininae</taxon>
        <taxon>Eleusine</taxon>
    </lineage>
</organism>
<evidence type="ECO:0000313" key="2">
    <source>
        <dbReference type="Proteomes" id="UP001054889"/>
    </source>
</evidence>
<dbReference type="AlphaFoldDB" id="A0AAV5FYJ7"/>
<dbReference type="PANTHER" id="PTHR33179:SF4">
    <property type="entry name" value="VQ MOTIF-CONTAINING PROTEIN"/>
    <property type="match status" value="1"/>
</dbReference>
<reference evidence="1" key="2">
    <citation type="submission" date="2021-12" db="EMBL/GenBank/DDBJ databases">
        <title>Resequencing data analysis of finger millet.</title>
        <authorList>
            <person name="Hatakeyama M."/>
            <person name="Aluri S."/>
            <person name="Balachadran M.T."/>
            <person name="Sivarajan S.R."/>
            <person name="Poveda L."/>
            <person name="Shimizu-Inatsugi R."/>
            <person name="Schlapbach R."/>
            <person name="Sreeman S.M."/>
            <person name="Shimizu K.K."/>
        </authorList>
    </citation>
    <scope>NUCLEOTIDE SEQUENCE</scope>
</reference>
<reference evidence="1" key="1">
    <citation type="journal article" date="2018" name="DNA Res.">
        <title>Multiple hybrid de novo genome assembly of finger millet, an orphan allotetraploid crop.</title>
        <authorList>
            <person name="Hatakeyama M."/>
            <person name="Aluri S."/>
            <person name="Balachadran M.T."/>
            <person name="Sivarajan S.R."/>
            <person name="Patrignani A."/>
            <person name="Gruter S."/>
            <person name="Poveda L."/>
            <person name="Shimizu-Inatsugi R."/>
            <person name="Baeten J."/>
            <person name="Francoijs K.J."/>
            <person name="Nataraja K.N."/>
            <person name="Reddy Y.A.N."/>
            <person name="Phadnis S."/>
            <person name="Ravikumar R.L."/>
            <person name="Schlapbach R."/>
            <person name="Sreeman S.M."/>
            <person name="Shimizu K.K."/>
        </authorList>
    </citation>
    <scope>NUCLEOTIDE SEQUENCE</scope>
</reference>
<dbReference type="InterPro" id="IPR039609">
    <property type="entry name" value="VQ_15/22"/>
</dbReference>
<comment type="caution">
    <text evidence="1">The sequence shown here is derived from an EMBL/GenBank/DDBJ whole genome shotgun (WGS) entry which is preliminary data.</text>
</comment>
<sequence>MVQEFTGFPAPPFAAAPPPAVRPRLLGGPPFLMRPSPLKYPQSSMLLPPISSCTATLANTAINTAAAASNNNNNITTTSTSSLVDALALFAKSNVGAGASAMPGGSGAAAADHHYHGIGMGGFNPFDDFQAPAATERESVNGGAGHGFFSSFVPGDKYGGRH</sequence>
<name>A0AAV5FYJ7_ELECO</name>
<proteinExistence type="predicted"/>
<dbReference type="Proteomes" id="UP001054889">
    <property type="component" value="Unassembled WGS sequence"/>
</dbReference>